<evidence type="ECO:0000256" key="8">
    <source>
        <dbReference type="PIRSR" id="PIRSR602401-1"/>
    </source>
</evidence>
<keyword evidence="5" id="KW-0560">Oxidoreductase</keyword>
<keyword evidence="6 8" id="KW-0408">Iron</keyword>
<evidence type="ECO:0000256" key="5">
    <source>
        <dbReference type="ARBA" id="ARBA00023002"/>
    </source>
</evidence>
<sequence>MKVKSPVPREKSLDSTLSLIKEGFNYIPSRREQLGSDIFETRLVGKKAVCMAGEESAAIFYDENKFKRKGAIPKPVMKSLLGEGGVHEQDDEAHRQRKRMHLSMMTPERLEDMRRIAIKHLDKKVCQWEKEERVNLFEEMVEIFTRAGCEWAGVPLKEKEVKQRSREVLDMIDSFGGSPARFRQGAKARSKQEKWLTGIIKEIRAGKFVPPSYTPACIIAHHREPNGKRLDPQVAAVDLSNTFRPLVATAYFMVFGAVAMHEYPQVHQKLKEDTDGYSKMFAQEVRRFYPFAPAMAAKVKQDFLWNDYKFKKNTLVILDLFGTNRHPDSWEQPNQFIPERFKNWKESPFSFVPQGGGNHYMGHRCAGEWMTVMVMTAFFHYLTNYITFDVPDQDLSYDMSRMPTLPKSGFEMTNIRKLKEPSDELYKKMDTQTAIKV</sequence>
<protein>
    <submittedName>
        <fullName evidence="9">Fatty-acid peroxygenase</fullName>
    </submittedName>
</protein>
<organism evidence="9 10">
    <name type="scientific">Alteribacillus iranensis</name>
    <dbReference type="NCBI Taxonomy" id="930128"/>
    <lineage>
        <taxon>Bacteria</taxon>
        <taxon>Bacillati</taxon>
        <taxon>Bacillota</taxon>
        <taxon>Bacilli</taxon>
        <taxon>Bacillales</taxon>
        <taxon>Bacillaceae</taxon>
        <taxon>Alteribacillus</taxon>
    </lineage>
</organism>
<keyword evidence="7" id="KW-0503">Monooxygenase</keyword>
<dbReference type="GO" id="GO:0016705">
    <property type="term" value="F:oxidoreductase activity, acting on paired donors, with incorporation or reduction of molecular oxygen"/>
    <property type="evidence" value="ECO:0007669"/>
    <property type="project" value="InterPro"/>
</dbReference>
<dbReference type="EMBL" id="FONT01000005">
    <property type="protein sequence ID" value="SFE87204.1"/>
    <property type="molecule type" value="Genomic_DNA"/>
</dbReference>
<dbReference type="RefSeq" id="WP_091661974.1">
    <property type="nucleotide sequence ID" value="NZ_FONT01000005.1"/>
</dbReference>
<dbReference type="Proteomes" id="UP000199516">
    <property type="component" value="Unassembled WGS sequence"/>
</dbReference>
<name>A0A1I2E2U4_9BACI</name>
<dbReference type="InterPro" id="IPR002401">
    <property type="entry name" value="Cyt_P450_E_grp-I"/>
</dbReference>
<dbReference type="CDD" id="cd11067">
    <property type="entry name" value="CYP152"/>
    <property type="match status" value="1"/>
</dbReference>
<dbReference type="GO" id="GO:0020037">
    <property type="term" value="F:heme binding"/>
    <property type="evidence" value="ECO:0007669"/>
    <property type="project" value="InterPro"/>
</dbReference>
<dbReference type="Pfam" id="PF00067">
    <property type="entry name" value="p450"/>
    <property type="match status" value="1"/>
</dbReference>
<evidence type="ECO:0000313" key="10">
    <source>
        <dbReference type="Proteomes" id="UP000199516"/>
    </source>
</evidence>
<keyword evidence="3 8" id="KW-0349">Heme</keyword>
<evidence type="ECO:0000313" key="9">
    <source>
        <dbReference type="EMBL" id="SFE87204.1"/>
    </source>
</evidence>
<evidence type="ECO:0000256" key="2">
    <source>
        <dbReference type="ARBA" id="ARBA00010617"/>
    </source>
</evidence>
<gene>
    <name evidence="9" type="ORF">SAMN05192532_10568</name>
</gene>
<dbReference type="SUPFAM" id="SSF48264">
    <property type="entry name" value="Cytochrome P450"/>
    <property type="match status" value="1"/>
</dbReference>
<dbReference type="GO" id="GO:0016125">
    <property type="term" value="P:sterol metabolic process"/>
    <property type="evidence" value="ECO:0007669"/>
    <property type="project" value="TreeGrafter"/>
</dbReference>
<reference evidence="9 10" key="1">
    <citation type="submission" date="2016-10" db="EMBL/GenBank/DDBJ databases">
        <authorList>
            <person name="de Groot N.N."/>
        </authorList>
    </citation>
    <scope>NUCLEOTIDE SEQUENCE [LARGE SCALE GENOMIC DNA]</scope>
    <source>
        <strain evidence="9 10">DSM 23995</strain>
    </source>
</reference>
<dbReference type="OrthoDB" id="9764248at2"/>
<evidence type="ECO:0000256" key="3">
    <source>
        <dbReference type="ARBA" id="ARBA00022617"/>
    </source>
</evidence>
<evidence type="ECO:0000256" key="4">
    <source>
        <dbReference type="ARBA" id="ARBA00022723"/>
    </source>
</evidence>
<dbReference type="Gene3D" id="1.10.630.10">
    <property type="entry name" value="Cytochrome P450"/>
    <property type="match status" value="1"/>
</dbReference>
<evidence type="ECO:0000256" key="7">
    <source>
        <dbReference type="ARBA" id="ARBA00023033"/>
    </source>
</evidence>
<evidence type="ECO:0000256" key="6">
    <source>
        <dbReference type="ARBA" id="ARBA00023004"/>
    </source>
</evidence>
<dbReference type="InterPro" id="IPR036396">
    <property type="entry name" value="Cyt_P450_sf"/>
</dbReference>
<dbReference type="PANTHER" id="PTHR24286">
    <property type="entry name" value="CYTOCHROME P450 26"/>
    <property type="match status" value="1"/>
</dbReference>
<dbReference type="GO" id="GO:0005506">
    <property type="term" value="F:iron ion binding"/>
    <property type="evidence" value="ECO:0007669"/>
    <property type="project" value="InterPro"/>
</dbReference>
<dbReference type="GO" id="GO:0004497">
    <property type="term" value="F:monooxygenase activity"/>
    <property type="evidence" value="ECO:0007669"/>
    <property type="project" value="UniProtKB-KW"/>
</dbReference>
<dbReference type="STRING" id="930128.SAMN05192532_10568"/>
<keyword evidence="4 8" id="KW-0479">Metal-binding</keyword>
<dbReference type="InterPro" id="IPR001128">
    <property type="entry name" value="Cyt_P450"/>
</dbReference>
<evidence type="ECO:0000256" key="1">
    <source>
        <dbReference type="ARBA" id="ARBA00001971"/>
    </source>
</evidence>
<accession>A0A1I2E2U4</accession>
<feature type="binding site" description="axial binding residue" evidence="8">
    <location>
        <position position="365"/>
    </location>
    <ligand>
        <name>heme</name>
        <dbReference type="ChEBI" id="CHEBI:30413"/>
    </ligand>
    <ligandPart>
        <name>Fe</name>
        <dbReference type="ChEBI" id="CHEBI:18248"/>
    </ligandPart>
</feature>
<proteinExistence type="inferred from homology"/>
<dbReference type="PRINTS" id="PR00463">
    <property type="entry name" value="EP450I"/>
</dbReference>
<dbReference type="PANTHER" id="PTHR24286:SF24">
    <property type="entry name" value="LANOSTEROL 14-ALPHA DEMETHYLASE"/>
    <property type="match status" value="1"/>
</dbReference>
<keyword evidence="10" id="KW-1185">Reference proteome</keyword>
<comment type="cofactor">
    <cofactor evidence="1 8">
        <name>heme</name>
        <dbReference type="ChEBI" id="CHEBI:30413"/>
    </cofactor>
</comment>
<dbReference type="AlphaFoldDB" id="A0A1I2E2U4"/>
<comment type="similarity">
    <text evidence="2">Belongs to the cytochrome P450 family.</text>
</comment>